<feature type="domain" description="Sec23/Sec24 trunk" evidence="4">
    <location>
        <begin position="420"/>
        <end position="507"/>
    </location>
</feature>
<gene>
    <name evidence="5" type="ORF">CAOG_000297</name>
</gene>
<dbReference type="GO" id="GO:0008270">
    <property type="term" value="F:zinc ion binding"/>
    <property type="evidence" value="ECO:0007669"/>
    <property type="project" value="InterPro"/>
</dbReference>
<dbReference type="InterPro" id="IPR036174">
    <property type="entry name" value="Znf_Sec23_Sec24_sf"/>
</dbReference>
<dbReference type="GO" id="GO:0006886">
    <property type="term" value="P:intracellular protein transport"/>
    <property type="evidence" value="ECO:0007669"/>
    <property type="project" value="InterPro"/>
</dbReference>
<feature type="domain" description="Zinc finger Sec23/Sec24-type" evidence="3">
    <location>
        <begin position="105"/>
        <end position="132"/>
    </location>
</feature>
<sequence>MLSFTAERFPRTSEVKRASNLPWGCALNPFAPPPVRLARIGAGGDGTGDGSKHGQTDRSSNGGQDAAAGTTAPLPVAGRGDWPGNRDPFHPVVETNSVAAVMLARCGDCSGYINPYICWNNSGQWTCPLCMSQSMPSSVAPSSSRDPAAVPSPAERYARASARPSLPELNTPAIDMPFHPRAGAGVQATATSPPTSPAAFGTRTTAAASSASVQPQPVYIALVDTTGSLEAMAVIRAGVLAAFESLPPQALFCLLTFDHQLGAFDLKTLVRLSVIRKGLNAGLGDEHAARLRDPMLDLSTAPAPQIAFDDSELSVPHVRYIRLDTDPRLPSTQLEDLFSVESLMVPVGECQAAVNDALETLPSISGLAARPLDPTAGPSLTMPASTPRRTIPALASVLDMLVRFKEERSSKQEALKPEFFAHLMLFTCGPPTDGPGSEPAPPAPAQHASLSYLRSHTTAFQAMAAKAVSTSTTVDLFILDSDSTHLANMTPLSVLTGGVVHTYPSLASCTLPQDVYRRLSLPRAMNAQLRIRCSTELQLSHTANLVFGASGRVDAQLLQLVGCDQFRTIPFDIDFRYPAEGLTKQSSLNGLIGIPTLQVAFLYHYCASKTDVVRGARPLIEQRLRLCTVQMPIARDLDELYHSMHEDVVMWMITQKMLLASIQEGIQAARSVLCDWLVVLQKNYYLHIQNTRGLDAVISPSSTTPESDRQVEALHFPFHVALDQLPRLVYGLLRGPLLHPNPASTDRQIAAHVAVSTLPCHLAKLTMYPGLLLMDSTQSFSPSPRRLSSNFAAVQDLQPPACLVVDTLTSILVVICAPPQQENAGRVSTLSLLPSDAPLRTIIDLLKRSRPMAPTVSIVPQEAILQSRRSNDPLPGIPSLESFFVEDPLPPNVAVEYNSDELALSFVHFEEQLVEDVNTLLSAA</sequence>
<comment type="similarity">
    <text evidence="1">Belongs to the SEC23/SEC24 family. SEC24 subfamily.</text>
</comment>
<dbReference type="GO" id="GO:0090110">
    <property type="term" value="P:COPII-coated vesicle cargo loading"/>
    <property type="evidence" value="ECO:0007669"/>
    <property type="project" value="TreeGrafter"/>
</dbReference>
<dbReference type="SUPFAM" id="SSF53300">
    <property type="entry name" value="vWA-like"/>
    <property type="match status" value="1"/>
</dbReference>
<dbReference type="Gene3D" id="3.40.50.410">
    <property type="entry name" value="von Willebrand factor, type A domain"/>
    <property type="match status" value="1"/>
</dbReference>
<dbReference type="InterPro" id="IPR006896">
    <property type="entry name" value="Sec23/24_trunk_dom"/>
</dbReference>
<evidence type="ECO:0000313" key="6">
    <source>
        <dbReference type="Proteomes" id="UP000008743"/>
    </source>
</evidence>
<proteinExistence type="inferred from homology"/>
<dbReference type="InterPro" id="IPR006895">
    <property type="entry name" value="Znf_Sec23_Sec24"/>
</dbReference>
<feature type="compositionally biased region" description="Low complexity" evidence="2">
    <location>
        <begin position="136"/>
        <end position="154"/>
    </location>
</feature>
<dbReference type="Gene3D" id="2.30.30.380">
    <property type="entry name" value="Zn-finger domain of Sec23/24"/>
    <property type="match status" value="1"/>
</dbReference>
<dbReference type="STRING" id="595528.A0A0D2U0F1"/>
<evidence type="ECO:0000259" key="3">
    <source>
        <dbReference type="Pfam" id="PF04810"/>
    </source>
</evidence>
<dbReference type="InterPro" id="IPR050550">
    <property type="entry name" value="SEC23_SEC24_subfamily"/>
</dbReference>
<dbReference type="EMBL" id="KE346360">
    <property type="protein sequence ID" value="KJE88696.1"/>
    <property type="molecule type" value="Genomic_DNA"/>
</dbReference>
<organism evidence="5 6">
    <name type="scientific">Capsaspora owczarzaki (strain ATCC 30864)</name>
    <dbReference type="NCBI Taxonomy" id="595528"/>
    <lineage>
        <taxon>Eukaryota</taxon>
        <taxon>Filasterea</taxon>
        <taxon>Capsaspora</taxon>
    </lineage>
</organism>
<evidence type="ECO:0000256" key="1">
    <source>
        <dbReference type="ARBA" id="ARBA00008334"/>
    </source>
</evidence>
<dbReference type="Proteomes" id="UP000008743">
    <property type="component" value="Unassembled WGS sequence"/>
</dbReference>
<dbReference type="GO" id="GO:0000149">
    <property type="term" value="F:SNARE binding"/>
    <property type="evidence" value="ECO:0007669"/>
    <property type="project" value="TreeGrafter"/>
</dbReference>
<evidence type="ECO:0000259" key="4">
    <source>
        <dbReference type="Pfam" id="PF04811"/>
    </source>
</evidence>
<accession>A0A0D2U0F1</accession>
<dbReference type="OrthoDB" id="49016at2759"/>
<dbReference type="PANTHER" id="PTHR13803">
    <property type="entry name" value="SEC24-RELATED PROTEIN"/>
    <property type="match status" value="1"/>
</dbReference>
<dbReference type="InterPro" id="IPR036465">
    <property type="entry name" value="vWFA_dom_sf"/>
</dbReference>
<name>A0A0D2U0F1_CAPO3</name>
<dbReference type="Pfam" id="PF04811">
    <property type="entry name" value="Sec23_trunk"/>
    <property type="match status" value="1"/>
</dbReference>
<protein>
    <submittedName>
        <fullName evidence="5">Uncharacterized protein</fullName>
    </submittedName>
</protein>
<dbReference type="PhylomeDB" id="A0A0D2U0F1"/>
<dbReference type="AlphaFoldDB" id="A0A0D2U0F1"/>
<keyword evidence="6" id="KW-1185">Reference proteome</keyword>
<feature type="region of interest" description="Disordered" evidence="2">
    <location>
        <begin position="136"/>
        <end position="164"/>
    </location>
</feature>
<evidence type="ECO:0000256" key="2">
    <source>
        <dbReference type="SAM" id="MobiDB-lite"/>
    </source>
</evidence>
<evidence type="ECO:0000313" key="5">
    <source>
        <dbReference type="EMBL" id="KJE88696.1"/>
    </source>
</evidence>
<dbReference type="GO" id="GO:0030127">
    <property type="term" value="C:COPII vesicle coat"/>
    <property type="evidence" value="ECO:0007669"/>
    <property type="project" value="InterPro"/>
</dbReference>
<dbReference type="RefSeq" id="XP_004365168.2">
    <property type="nucleotide sequence ID" value="XM_004365111.2"/>
</dbReference>
<feature type="region of interest" description="Disordered" evidence="2">
    <location>
        <begin position="36"/>
        <end position="88"/>
    </location>
</feature>
<dbReference type="Pfam" id="PF04810">
    <property type="entry name" value="zf-Sec23_Sec24"/>
    <property type="match status" value="1"/>
</dbReference>
<dbReference type="SUPFAM" id="SSF82919">
    <property type="entry name" value="Zn-finger domain of Sec23/24"/>
    <property type="match status" value="1"/>
</dbReference>
<dbReference type="InParanoid" id="A0A0D2U0F1"/>
<dbReference type="Gene3D" id="1.20.120.730">
    <property type="entry name" value="Sec23/Sec24 helical domain"/>
    <property type="match status" value="1"/>
</dbReference>
<dbReference type="PANTHER" id="PTHR13803:SF17">
    <property type="entry name" value="PROTEIN TRANSPORT PROTEIN SEC24"/>
    <property type="match status" value="1"/>
</dbReference>
<dbReference type="GO" id="GO:0070971">
    <property type="term" value="C:endoplasmic reticulum exit site"/>
    <property type="evidence" value="ECO:0007669"/>
    <property type="project" value="TreeGrafter"/>
</dbReference>
<dbReference type="eggNOG" id="KOG1985">
    <property type="taxonomic scope" value="Eukaryota"/>
</dbReference>
<reference evidence="6" key="1">
    <citation type="submission" date="2011-02" db="EMBL/GenBank/DDBJ databases">
        <title>The Genome Sequence of Capsaspora owczarzaki ATCC 30864.</title>
        <authorList>
            <person name="Russ C."/>
            <person name="Cuomo C."/>
            <person name="Burger G."/>
            <person name="Gray M.W."/>
            <person name="Holland P.W.H."/>
            <person name="King N."/>
            <person name="Lang F.B.F."/>
            <person name="Roger A.J."/>
            <person name="Ruiz-Trillo I."/>
            <person name="Young S.K."/>
            <person name="Zeng Q."/>
            <person name="Gargeya S."/>
            <person name="Alvarado L."/>
            <person name="Berlin A."/>
            <person name="Chapman S.B."/>
            <person name="Chen Z."/>
            <person name="Freedman E."/>
            <person name="Gellesch M."/>
            <person name="Goldberg J."/>
            <person name="Griggs A."/>
            <person name="Gujja S."/>
            <person name="Heilman E."/>
            <person name="Heiman D."/>
            <person name="Howarth C."/>
            <person name="Mehta T."/>
            <person name="Neiman D."/>
            <person name="Pearson M."/>
            <person name="Roberts A."/>
            <person name="Saif S."/>
            <person name="Shea T."/>
            <person name="Shenoy N."/>
            <person name="Sisk P."/>
            <person name="Stolte C."/>
            <person name="Sykes S."/>
            <person name="White J."/>
            <person name="Yandava C."/>
            <person name="Haas B."/>
            <person name="Nusbaum C."/>
            <person name="Birren B."/>
        </authorList>
    </citation>
    <scope>NUCLEOTIDE SEQUENCE</scope>
    <source>
        <strain evidence="6">ATCC 30864</strain>
    </source>
</reference>
<dbReference type="SUPFAM" id="SSF81995">
    <property type="entry name" value="beta-sandwich domain of Sec23/24"/>
    <property type="match status" value="1"/>
</dbReference>